<dbReference type="PANTHER" id="PTHR33606:SF3">
    <property type="entry name" value="PROTEIN YCII"/>
    <property type="match status" value="1"/>
</dbReference>
<dbReference type="Gene3D" id="3.30.70.1060">
    <property type="entry name" value="Dimeric alpha+beta barrel"/>
    <property type="match status" value="1"/>
</dbReference>
<comment type="caution">
    <text evidence="2">The sequence shown here is derived from an EMBL/GenBank/DDBJ whole genome shotgun (WGS) entry which is preliminary data.</text>
</comment>
<evidence type="ECO:0000313" key="2">
    <source>
        <dbReference type="EMBL" id="PVU88297.1"/>
    </source>
</evidence>
<organism evidence="2 3">
    <name type="scientific">Furculomyces boomerangus</name>
    <dbReference type="NCBI Taxonomy" id="61424"/>
    <lineage>
        <taxon>Eukaryota</taxon>
        <taxon>Fungi</taxon>
        <taxon>Fungi incertae sedis</taxon>
        <taxon>Zoopagomycota</taxon>
        <taxon>Kickxellomycotina</taxon>
        <taxon>Harpellomycetes</taxon>
        <taxon>Harpellales</taxon>
        <taxon>Harpellaceae</taxon>
        <taxon>Furculomyces</taxon>
    </lineage>
</organism>
<dbReference type="InterPro" id="IPR005545">
    <property type="entry name" value="YCII"/>
</dbReference>
<keyword evidence="3" id="KW-1185">Reference proteome</keyword>
<dbReference type="Proteomes" id="UP000245699">
    <property type="component" value="Unassembled WGS sequence"/>
</dbReference>
<accession>A0A2T9Y7K2</accession>
<reference evidence="2 3" key="1">
    <citation type="journal article" date="2018" name="MBio">
        <title>Comparative Genomics Reveals the Core Gene Toolbox for the Fungus-Insect Symbiosis.</title>
        <authorList>
            <person name="Wang Y."/>
            <person name="Stata M."/>
            <person name="Wang W."/>
            <person name="Stajich J.E."/>
            <person name="White M.M."/>
            <person name="Moncalvo J.M."/>
        </authorList>
    </citation>
    <scope>NUCLEOTIDE SEQUENCE [LARGE SCALE GENOMIC DNA]</scope>
    <source>
        <strain evidence="2 3">AUS-77-4</strain>
    </source>
</reference>
<dbReference type="PANTHER" id="PTHR33606">
    <property type="entry name" value="PROTEIN YCII"/>
    <property type="match status" value="1"/>
</dbReference>
<feature type="domain" description="YCII-related" evidence="1">
    <location>
        <begin position="16"/>
        <end position="90"/>
    </location>
</feature>
<dbReference type="OrthoDB" id="5519740at2759"/>
<gene>
    <name evidence="2" type="ORF">BB559_005630</name>
</gene>
<dbReference type="Pfam" id="PF03795">
    <property type="entry name" value="YCII"/>
    <property type="match status" value="1"/>
</dbReference>
<dbReference type="InterPro" id="IPR011008">
    <property type="entry name" value="Dimeric_a/b-barrel"/>
</dbReference>
<proteinExistence type="predicted"/>
<dbReference type="InterPro" id="IPR051807">
    <property type="entry name" value="Sec-metab_biosynth-assoc"/>
</dbReference>
<protein>
    <recommendedName>
        <fullName evidence="1">YCII-related domain-containing protein</fullName>
    </recommendedName>
</protein>
<dbReference type="SUPFAM" id="SSF54909">
    <property type="entry name" value="Dimeric alpha+beta barrel"/>
    <property type="match status" value="1"/>
</dbReference>
<dbReference type="EMBL" id="MBFT01000638">
    <property type="protein sequence ID" value="PVU88297.1"/>
    <property type="molecule type" value="Genomic_DNA"/>
</dbReference>
<dbReference type="AlphaFoldDB" id="A0A2T9Y7K2"/>
<evidence type="ECO:0000259" key="1">
    <source>
        <dbReference type="Pfam" id="PF03795"/>
    </source>
</evidence>
<evidence type="ECO:0000313" key="3">
    <source>
        <dbReference type="Proteomes" id="UP000245699"/>
    </source>
</evidence>
<name>A0A2T9Y7K2_9FUNG</name>
<sequence>MSQQAPKNYYFVIVKDKTDPDCLSRRLAVREQHLNDLRIRKEKSYLQVATAMVDKDGKMCGSVALYNVDSEQQAREFAESDAYYKNGVWDIDTLVIQQVNHSKL</sequence>